<dbReference type="OMA" id="EGEWALY"/>
<evidence type="ECO:0000313" key="4">
    <source>
        <dbReference type="Proteomes" id="UP000001628"/>
    </source>
</evidence>
<reference evidence="3 4" key="1">
    <citation type="journal article" date="2011" name="PLoS Genet.">
        <title>Comparative genomic analysis of human fungal pathogens causing paracoccidioidomycosis.</title>
        <authorList>
            <person name="Desjardins C.A."/>
            <person name="Champion M.D."/>
            <person name="Holder J.W."/>
            <person name="Muszewska A."/>
            <person name="Goldberg J."/>
            <person name="Bailao A.M."/>
            <person name="Brigido M.M."/>
            <person name="Ferreira M.E."/>
            <person name="Garcia A.M."/>
            <person name="Grynberg M."/>
            <person name="Gujja S."/>
            <person name="Heiman D.I."/>
            <person name="Henn M.R."/>
            <person name="Kodira C.D."/>
            <person name="Leon-Narvaez H."/>
            <person name="Longo L.V."/>
            <person name="Ma L.J."/>
            <person name="Malavazi I."/>
            <person name="Matsuo A.L."/>
            <person name="Morais F.V."/>
            <person name="Pereira M."/>
            <person name="Rodriguez-Brito S."/>
            <person name="Sakthikumar S."/>
            <person name="Salem-Izacc S.M."/>
            <person name="Sykes S.M."/>
            <person name="Teixeira M.M."/>
            <person name="Vallejo M.C."/>
            <person name="Walter M.E."/>
            <person name="Yandava C."/>
            <person name="Young S."/>
            <person name="Zeng Q."/>
            <person name="Zucker J."/>
            <person name="Felipe M.S."/>
            <person name="Goldman G.H."/>
            <person name="Haas B.J."/>
            <person name="McEwen J.G."/>
            <person name="Nino-Vega G."/>
            <person name="Puccia R."/>
            <person name="San-Blas G."/>
            <person name="Soares C.M."/>
            <person name="Birren B.W."/>
            <person name="Cuomo C.A."/>
        </authorList>
    </citation>
    <scope>NUCLEOTIDE SEQUENCE [LARGE SCALE GENOMIC DNA]</scope>
    <source>
        <strain evidence="3 4">Pb18</strain>
    </source>
</reference>
<proteinExistence type="predicted"/>
<dbReference type="PANTHER" id="PTHR38049">
    <property type="entry name" value="RICIN B LECTIN DOMAIN-CONTAINING PROTEIN"/>
    <property type="match status" value="1"/>
</dbReference>
<gene>
    <name evidence="3" type="ORF">PADG_06591</name>
</gene>
<dbReference type="GeneID" id="22585282"/>
<dbReference type="OrthoDB" id="3928002at2759"/>
<dbReference type="AlphaFoldDB" id="C1GH55"/>
<dbReference type="STRING" id="502780.C1GH55"/>
<dbReference type="HOGENOM" id="CLU_061230_2_1_1"/>
<name>C1GH55_PARBD</name>
<keyword evidence="2" id="KW-0732">Signal</keyword>
<keyword evidence="4" id="KW-1185">Reference proteome</keyword>
<protein>
    <submittedName>
        <fullName evidence="3">Uncharacterized protein</fullName>
    </submittedName>
</protein>
<accession>C1GH55</accession>
<dbReference type="PANTHER" id="PTHR38049:SF1">
    <property type="entry name" value="PROTEIN KINASE DOMAIN-CONTAINING PROTEIN"/>
    <property type="match status" value="1"/>
</dbReference>
<dbReference type="RefSeq" id="XP_010762160.1">
    <property type="nucleotide sequence ID" value="XM_010763858.1"/>
</dbReference>
<dbReference type="eggNOG" id="ENOG502S5CN">
    <property type="taxonomic scope" value="Eukaryota"/>
</dbReference>
<dbReference type="VEuPathDB" id="FungiDB:PADG_06591"/>
<dbReference type="EMBL" id="KN275965">
    <property type="protein sequence ID" value="EEH50512.1"/>
    <property type="molecule type" value="Genomic_DNA"/>
</dbReference>
<evidence type="ECO:0000313" key="3">
    <source>
        <dbReference type="EMBL" id="EEH50512.1"/>
    </source>
</evidence>
<dbReference type="InParanoid" id="C1GH55"/>
<evidence type="ECO:0000256" key="2">
    <source>
        <dbReference type="SAM" id="SignalP"/>
    </source>
</evidence>
<dbReference type="KEGG" id="pbn:PADG_06591"/>
<feature type="signal peptide" evidence="2">
    <location>
        <begin position="1"/>
        <end position="16"/>
    </location>
</feature>
<evidence type="ECO:0000256" key="1">
    <source>
        <dbReference type="SAM" id="MobiDB-lite"/>
    </source>
</evidence>
<organism evidence="3 4">
    <name type="scientific">Paracoccidioides brasiliensis (strain Pb18)</name>
    <dbReference type="NCBI Taxonomy" id="502780"/>
    <lineage>
        <taxon>Eukaryota</taxon>
        <taxon>Fungi</taxon>
        <taxon>Dikarya</taxon>
        <taxon>Ascomycota</taxon>
        <taxon>Pezizomycotina</taxon>
        <taxon>Eurotiomycetes</taxon>
        <taxon>Eurotiomycetidae</taxon>
        <taxon>Onygenales</taxon>
        <taxon>Ajellomycetaceae</taxon>
        <taxon>Paracoccidioides</taxon>
    </lineage>
</organism>
<feature type="chain" id="PRO_5002910045" evidence="2">
    <location>
        <begin position="17"/>
        <end position="222"/>
    </location>
</feature>
<feature type="region of interest" description="Disordered" evidence="1">
    <location>
        <begin position="201"/>
        <end position="222"/>
    </location>
</feature>
<sequence>MVLGIFTITAIPTVVGVSQGVSEQRKENQRQGDEKRLEKFYLDVFCDTNSDAARGLYGRRMVLRDNKIYLDSPSSEARSIPSHTAEAFYIAYPDDQRKPTLGLVSTISADPPMLNWIYLDRHTLELKYGNRTQSREHFVGPWDWTEDEMRLTLHEIEEFAAVEGEEGVWAVYFDWDGDGLKGSVRREKKVVEISLERHMVKAEDESGKEKGDQEKGEEEKRG</sequence>
<dbReference type="Proteomes" id="UP000001628">
    <property type="component" value="Unassembled WGS sequence"/>
</dbReference>